<evidence type="ECO:0000313" key="2">
    <source>
        <dbReference type="EMBL" id="MCL7040322.1"/>
    </source>
</evidence>
<dbReference type="PANTHER" id="PTHR46224">
    <property type="entry name" value="ANKYRIN REPEAT FAMILY PROTEIN"/>
    <property type="match status" value="1"/>
</dbReference>
<feature type="non-terminal residue" evidence="2">
    <location>
        <position position="1"/>
    </location>
</feature>
<dbReference type="AlphaFoldDB" id="A0AA41VFH0"/>
<evidence type="ECO:0000256" key="1">
    <source>
        <dbReference type="PROSITE-ProRule" id="PRU00023"/>
    </source>
</evidence>
<reference evidence="2" key="1">
    <citation type="submission" date="2022-03" db="EMBL/GenBank/DDBJ databases">
        <title>A functionally conserved STORR gene fusion in Papaver species that diverged 16.8 million years ago.</title>
        <authorList>
            <person name="Catania T."/>
        </authorList>
    </citation>
    <scope>NUCLEOTIDE SEQUENCE</scope>
    <source>
        <strain evidence="2">S-191538</strain>
    </source>
</reference>
<dbReference type="EMBL" id="JAJJMA010210935">
    <property type="protein sequence ID" value="MCL7040322.1"/>
    <property type="molecule type" value="Genomic_DNA"/>
</dbReference>
<dbReference type="Proteomes" id="UP001177140">
    <property type="component" value="Unassembled WGS sequence"/>
</dbReference>
<organism evidence="2 3">
    <name type="scientific">Papaver nudicaule</name>
    <name type="common">Iceland poppy</name>
    <dbReference type="NCBI Taxonomy" id="74823"/>
    <lineage>
        <taxon>Eukaryota</taxon>
        <taxon>Viridiplantae</taxon>
        <taxon>Streptophyta</taxon>
        <taxon>Embryophyta</taxon>
        <taxon>Tracheophyta</taxon>
        <taxon>Spermatophyta</taxon>
        <taxon>Magnoliopsida</taxon>
        <taxon>Ranunculales</taxon>
        <taxon>Papaveraceae</taxon>
        <taxon>Papaveroideae</taxon>
        <taxon>Papaver</taxon>
    </lineage>
</organism>
<dbReference type="Gene3D" id="1.25.40.20">
    <property type="entry name" value="Ankyrin repeat-containing domain"/>
    <property type="match status" value="1"/>
</dbReference>
<feature type="non-terminal residue" evidence="2">
    <location>
        <position position="118"/>
    </location>
</feature>
<accession>A0AA41VFH0</accession>
<gene>
    <name evidence="2" type="ORF">MKW94_005929</name>
</gene>
<dbReference type="Pfam" id="PF00023">
    <property type="entry name" value="Ank"/>
    <property type="match status" value="1"/>
</dbReference>
<dbReference type="InterPro" id="IPR002110">
    <property type="entry name" value="Ankyrin_rpt"/>
</dbReference>
<evidence type="ECO:0008006" key="4">
    <source>
        <dbReference type="Google" id="ProtNLM"/>
    </source>
</evidence>
<comment type="caution">
    <text evidence="2">The sequence shown here is derived from an EMBL/GenBank/DDBJ whole genome shotgun (WGS) entry which is preliminary data.</text>
</comment>
<dbReference type="SUPFAM" id="SSF48403">
    <property type="entry name" value="Ankyrin repeat"/>
    <property type="match status" value="1"/>
</dbReference>
<dbReference type="InterPro" id="IPR051616">
    <property type="entry name" value="Cul2-RING_E3_ligase_SR"/>
</dbReference>
<evidence type="ECO:0000313" key="3">
    <source>
        <dbReference type="Proteomes" id="UP001177140"/>
    </source>
</evidence>
<feature type="repeat" description="ANK" evidence="1">
    <location>
        <begin position="1"/>
        <end position="31"/>
    </location>
</feature>
<dbReference type="PROSITE" id="PS50088">
    <property type="entry name" value="ANK_REPEAT"/>
    <property type="match status" value="3"/>
</dbReference>
<keyword evidence="1" id="KW-0040">ANK repeat</keyword>
<name>A0AA41VFH0_PAPNU</name>
<keyword evidence="3" id="KW-1185">Reference proteome</keyword>
<protein>
    <recommendedName>
        <fullName evidence="4">Ankyrin repeat protein</fullName>
    </recommendedName>
</protein>
<dbReference type="InterPro" id="IPR036770">
    <property type="entry name" value="Ankyrin_rpt-contain_sf"/>
</dbReference>
<feature type="repeat" description="ANK" evidence="1">
    <location>
        <begin position="30"/>
        <end position="62"/>
    </location>
</feature>
<dbReference type="Pfam" id="PF12796">
    <property type="entry name" value="Ank_2"/>
    <property type="match status" value="1"/>
</dbReference>
<dbReference type="PANTHER" id="PTHR46224:SF67">
    <property type="entry name" value="HSP70-HSP90 ORGANIZING PROTEIN 3-LIKE"/>
    <property type="match status" value="1"/>
</dbReference>
<proteinExistence type="predicted"/>
<sequence>ITPLYHAITKGHLETVTYLLEKGADADVSIDCTPLHCVAETGDTRIITLLLSRGARVDVATRRGTALRVAAGHGNPDAVKVLLDHGANPNIVSSEGMHRPLMSAIAAKSSECVELLLQ</sequence>
<dbReference type="SMART" id="SM00248">
    <property type="entry name" value="ANK"/>
    <property type="match status" value="3"/>
</dbReference>
<feature type="repeat" description="ANK" evidence="1">
    <location>
        <begin position="62"/>
        <end position="94"/>
    </location>
</feature>
<dbReference type="PROSITE" id="PS50297">
    <property type="entry name" value="ANK_REP_REGION"/>
    <property type="match status" value="3"/>
</dbReference>